<keyword evidence="3" id="KW-0813">Transport</keyword>
<gene>
    <name evidence="6" type="ORF">Cfor_04077</name>
</gene>
<evidence type="ECO:0000259" key="5">
    <source>
        <dbReference type="Pfam" id="PF04841"/>
    </source>
</evidence>
<evidence type="ECO:0000313" key="6">
    <source>
        <dbReference type="EMBL" id="GFG33394.1"/>
    </source>
</evidence>
<sequence>MAKDNQTRKFEIYSMAWQNEVNMENMSVAAAPYGGPVALIRDRKKFVKVQGIGKPIISIYSASGKNISSIVWSSGQIIQLGWSSTEDLLCIQDDGSVLMYDMFGAYQHTFSMGQEAKDTKLIEAKIFTSLSGTGVAVLTSSYRIFLVNSVKEPKVRRLAEVPSLSVPPSSWTIISEDRQTRVLVAKDRELYVLKPSEQHALPVVPDFTEPVSSVIEMAVSQNNRHVALFADSGRLWIGSADLRQRYREFDTKCPSRPKQLVWCGTEAVIAYWENVLLVIGRQTDHIYYASDSAIRLIPEMDGVRVLSTLSHEMIQKVPLVVQQIFRINSTDPGSYLLEASKQFQKRSHRADEYIRLVKDHLEVAVKQCIEAAGYEFDTRNQMMLIRAAQFGKGFIADLNSDYYVRMCRLLRVLNAVRDHKIGIPVTYTQMHHLTIQVLLDRLVLRRHYYLAIQIAKYLKLPYNEGSSRILAHWACYKVRQTQLDREQVARDIADKLGYAPGVSYSEIAMKAADCGRKQLAIKLMDYEPRARLQIPLLLRLGENLPALVKAIESGNTDLVYTVLLHLRENMPLGDFQMAVRNYPVAQALYLKYCRDHNRETLRDIYVQEDDYNAQAACFIRESYDPKNTLTMEASLSAAQESYKRARNDFAAGLCEEQQKLLRQKTLEDKFRRAFVGRSLHDTVYLLLLLHEIKLADKLRTEYRVTDRRYWWLRILSLSELGDWLELDKFSKSKKSPIGIEPFVDVCLKHGNKYEAQKYLPKVKDELKVKYYVKAGMFEEAARIAYEQKDLQALLFVQGRCVSADRNKPKEFTLAIQEHDMHCQTVSETSLMVHHHQMAVSDRSSYRYKRVSDFVKAGAHHIVCHCFTRGLTTNTLSSEGMIIHITLTLEMTIKVICGSVMTFKPRTECACMKCIYLFAKECVSYTVIVPAWLFQPL</sequence>
<dbReference type="AlphaFoldDB" id="A0A6L2PM31"/>
<keyword evidence="3" id="KW-0458">Lysosome</keyword>
<accession>A0A6L2PM31</accession>
<evidence type="ECO:0000313" key="7">
    <source>
        <dbReference type="Proteomes" id="UP000502823"/>
    </source>
</evidence>
<evidence type="ECO:0000259" key="4">
    <source>
        <dbReference type="Pfam" id="PF04840"/>
    </source>
</evidence>
<protein>
    <recommendedName>
        <fullName evidence="2 3">Vacuolar protein sorting-associated protein 16 homolog</fullName>
    </recommendedName>
</protein>
<evidence type="ECO:0000256" key="3">
    <source>
        <dbReference type="PIRNR" id="PIRNR007949"/>
    </source>
</evidence>
<dbReference type="GO" id="GO:0042144">
    <property type="term" value="P:vacuole fusion, non-autophagic"/>
    <property type="evidence" value="ECO:0007669"/>
    <property type="project" value="TreeGrafter"/>
</dbReference>
<evidence type="ECO:0000256" key="1">
    <source>
        <dbReference type="ARBA" id="ARBA00009250"/>
    </source>
</evidence>
<comment type="subcellular location">
    <subcellularLocation>
        <location evidence="3">Late endosome membrane</location>
        <topology evidence="3">Peripheral membrane protein</topology>
        <orientation evidence="3">Cytoplasmic side</orientation>
    </subcellularLocation>
    <subcellularLocation>
        <location evidence="3">Lysosome membrane</location>
        <topology evidence="3">Peripheral membrane protein</topology>
        <orientation evidence="3">Cytoplasmic side</orientation>
    </subcellularLocation>
    <text evidence="3">Cytoplasmic, peripheral membrane protein associated with late endosomes/lysosomes.</text>
</comment>
<dbReference type="GO" id="GO:0030897">
    <property type="term" value="C:HOPS complex"/>
    <property type="evidence" value="ECO:0007669"/>
    <property type="project" value="UniProtKB-UniRule"/>
</dbReference>
<dbReference type="FunCoup" id="A0A6L2PM31">
    <property type="interactions" value="2389"/>
</dbReference>
<dbReference type="Pfam" id="PF04841">
    <property type="entry name" value="Vps16_N"/>
    <property type="match status" value="1"/>
</dbReference>
<dbReference type="EMBL" id="BLKM01011478">
    <property type="protein sequence ID" value="GFG33394.1"/>
    <property type="molecule type" value="Genomic_DNA"/>
</dbReference>
<dbReference type="InterPro" id="IPR038132">
    <property type="entry name" value="Vps16_C_sf"/>
</dbReference>
<evidence type="ECO:0000256" key="2">
    <source>
        <dbReference type="ARBA" id="ARBA00017947"/>
    </source>
</evidence>
<dbReference type="GO" id="GO:0006886">
    <property type="term" value="P:intracellular protein transport"/>
    <property type="evidence" value="ECO:0007669"/>
    <property type="project" value="InterPro"/>
</dbReference>
<keyword evidence="3" id="KW-0653">Protein transport</keyword>
<dbReference type="GO" id="GO:0005765">
    <property type="term" value="C:lysosomal membrane"/>
    <property type="evidence" value="ECO:0007669"/>
    <property type="project" value="UniProtKB-SubCell"/>
</dbReference>
<comment type="similarity">
    <text evidence="1 3">Belongs to the VPS16 family.</text>
</comment>
<dbReference type="InterPro" id="IPR016534">
    <property type="entry name" value="VPS16"/>
</dbReference>
<dbReference type="SUPFAM" id="SSF69322">
    <property type="entry name" value="Tricorn protease domain 2"/>
    <property type="match status" value="1"/>
</dbReference>
<dbReference type="InterPro" id="IPR006925">
    <property type="entry name" value="Vps16_C"/>
</dbReference>
<dbReference type="OrthoDB" id="1792at2759"/>
<dbReference type="GO" id="GO:0031902">
    <property type="term" value="C:late endosome membrane"/>
    <property type="evidence" value="ECO:0007669"/>
    <property type="project" value="UniProtKB-SubCell"/>
</dbReference>
<comment type="function">
    <text evidence="3">Plays a role in vesicle-mediated protein trafficking to lysosomal compartments including the endocytic membrane transport and autophagic pathways. Believed to act as a core component of the putative HOPS and CORVET endosomal tethering complexes.</text>
</comment>
<feature type="domain" description="Vps16 C-terminal" evidence="4">
    <location>
        <begin position="502"/>
        <end position="804"/>
    </location>
</feature>
<dbReference type="GO" id="GO:0003779">
    <property type="term" value="F:actin binding"/>
    <property type="evidence" value="ECO:0007669"/>
    <property type="project" value="TreeGrafter"/>
</dbReference>
<proteinExistence type="inferred from homology"/>
<dbReference type="GO" id="GO:0016197">
    <property type="term" value="P:endosomal transport"/>
    <property type="evidence" value="ECO:0007669"/>
    <property type="project" value="TreeGrafter"/>
</dbReference>
<dbReference type="PANTHER" id="PTHR12811:SF0">
    <property type="entry name" value="VACUOLAR PROTEIN SORTING-ASSOCIATED PROTEIN 16 HOMOLOG"/>
    <property type="match status" value="1"/>
</dbReference>
<keyword evidence="7" id="KW-1185">Reference proteome</keyword>
<feature type="domain" description="Vps16 N-terminal" evidence="5">
    <location>
        <begin position="6"/>
        <end position="405"/>
    </location>
</feature>
<keyword evidence="3" id="KW-0967">Endosome</keyword>
<dbReference type="InterPro" id="IPR006926">
    <property type="entry name" value="Vps16_N"/>
</dbReference>
<dbReference type="PIRSF" id="PIRSF007949">
    <property type="entry name" value="VPS16"/>
    <property type="match status" value="1"/>
</dbReference>
<dbReference type="InParanoid" id="A0A6L2PM31"/>
<keyword evidence="3" id="KW-0472">Membrane</keyword>
<dbReference type="GO" id="GO:0033263">
    <property type="term" value="C:CORVET complex"/>
    <property type="evidence" value="ECO:0007669"/>
    <property type="project" value="UniProtKB-UniRule"/>
</dbReference>
<name>A0A6L2PM31_COPFO</name>
<reference evidence="7" key="1">
    <citation type="submission" date="2020-01" db="EMBL/GenBank/DDBJ databases">
        <title>Draft genome sequence of the Termite Coptotermes fromosanus.</title>
        <authorList>
            <person name="Itakura S."/>
            <person name="Yosikawa Y."/>
            <person name="Umezawa K."/>
        </authorList>
    </citation>
    <scope>NUCLEOTIDE SEQUENCE [LARGE SCALE GENOMIC DNA]</scope>
</reference>
<dbReference type="Gene3D" id="1.10.150.780">
    <property type="entry name" value="Vps16, C-terminal region"/>
    <property type="match status" value="1"/>
</dbReference>
<comment type="caution">
    <text evidence="6">The sequence shown here is derived from an EMBL/GenBank/DDBJ whole genome shotgun (WGS) entry which is preliminary data.</text>
</comment>
<dbReference type="PANTHER" id="PTHR12811">
    <property type="entry name" value="VACUOLAR PROTEIN SORTING VPS16"/>
    <property type="match status" value="1"/>
</dbReference>
<dbReference type="Proteomes" id="UP000502823">
    <property type="component" value="Unassembled WGS sequence"/>
</dbReference>
<dbReference type="Pfam" id="PF04840">
    <property type="entry name" value="Vps16_C"/>
    <property type="match status" value="1"/>
</dbReference>
<organism evidence="6 7">
    <name type="scientific">Coptotermes formosanus</name>
    <name type="common">Formosan subterranean termite</name>
    <dbReference type="NCBI Taxonomy" id="36987"/>
    <lineage>
        <taxon>Eukaryota</taxon>
        <taxon>Metazoa</taxon>
        <taxon>Ecdysozoa</taxon>
        <taxon>Arthropoda</taxon>
        <taxon>Hexapoda</taxon>
        <taxon>Insecta</taxon>
        <taxon>Pterygota</taxon>
        <taxon>Neoptera</taxon>
        <taxon>Polyneoptera</taxon>
        <taxon>Dictyoptera</taxon>
        <taxon>Blattodea</taxon>
        <taxon>Blattoidea</taxon>
        <taxon>Termitoidae</taxon>
        <taxon>Rhinotermitidae</taxon>
        <taxon>Coptotermes</taxon>
    </lineage>
</organism>